<sequence>MAKAAPGQALATLEVLSRSQTVFRTVELPPFRVKGKAQLVHAADVGQRVGARVEERPAAPLVGRDDEVQALERAVEEARAGRGRLLEVVGGAGLGKSRLVTEVLTRREDLDVLPAPCEAYESSTPYFPFRRLLRAVFEVPPDAAPERVAELVARRVSATAPHLVPWLPLLGVPMDVPLPPTRETAELDEQFRKSRLESVVTEVLGAVLTDPTVFVIEDAHLMDDASVDLLHSLCDELGDRPLLVVVTLRERPKDLTASAGTALTTLKLEPLDPTAALALVQGMRGERPLTPQAASEIVARGGGNPMFLEALVLEAGRAGSLARLPESVEALVTSQIDRLDPADRTVVRYAAVFGTVVDETALDLLLEHHDAQVPVGAMRRLADMLERDGQGGLRFRNALIRDVAYEGLPYSRRKALHDHVGQVLEQATEAPQNQCELLSLHFFHAGRHEQAWRYSVLAGDRALAKFAHGEAIEFFARAVQSASQRRVEDRYEVARVYERLADSRWLVGLTQEAAEAYAAARGYLRGDPVRLAGIIEKESRIDQRRRKHSVALRRISTGLNRLVGVPGSPAGVARSLLARRYAHSRFSQGQIDEALRWAEIAAYEAEEAADKDAVAQAYEMLNFIYASSGREEPLPYGRLALQAYVELGNLARQGHCLNNLAMQEYTGGRWDESLTHLREASDLFHRIGDTAAEANALYNRVELLVRQGRGTDVEVPLPDVLRIARAMEDDELVALALREQARVAARAGDIREAMALLDKAGALFVELEEPGESRNTGLARAEVLLDAGLVAEAGDVLAALTGAGQPLDATVHRLLGRQHLGEGRLTEARAALQAGVVAARDQANRYEEGLLLLGLAELARHQGMPDEPPTRAARALLDPMGVLRSAGVRIDPPPR</sequence>
<dbReference type="KEGG" id="nmes:H9L09_19860"/>
<keyword evidence="5" id="KW-1185">Reference proteome</keyword>
<evidence type="ECO:0000313" key="4">
    <source>
        <dbReference type="EMBL" id="QNN52669.1"/>
    </source>
</evidence>
<dbReference type="GO" id="GO:0004016">
    <property type="term" value="F:adenylate cyclase activity"/>
    <property type="evidence" value="ECO:0007669"/>
    <property type="project" value="TreeGrafter"/>
</dbReference>
<evidence type="ECO:0000256" key="2">
    <source>
        <dbReference type="ARBA" id="ARBA00022840"/>
    </source>
</evidence>
<dbReference type="AlphaFoldDB" id="A0A7G9RAP4"/>
<reference evidence="4 5" key="1">
    <citation type="submission" date="2020-08" db="EMBL/GenBank/DDBJ databases">
        <title>Genome sequence of Nocardioides mesophilus KACC 16243T.</title>
        <authorList>
            <person name="Hyun D.-W."/>
            <person name="Bae J.-W."/>
        </authorList>
    </citation>
    <scope>NUCLEOTIDE SEQUENCE [LARGE SCALE GENOMIC DNA]</scope>
    <source>
        <strain evidence="4 5">KACC 16243</strain>
    </source>
</reference>
<dbReference type="SUPFAM" id="SSF48452">
    <property type="entry name" value="TPR-like"/>
    <property type="match status" value="2"/>
</dbReference>
<proteinExistence type="predicted"/>
<dbReference type="PANTHER" id="PTHR16305">
    <property type="entry name" value="TESTICULAR SOLUBLE ADENYLYL CYCLASE"/>
    <property type="match status" value="1"/>
</dbReference>
<dbReference type="PANTHER" id="PTHR16305:SF28">
    <property type="entry name" value="GUANYLATE CYCLASE DOMAIN-CONTAINING PROTEIN"/>
    <property type="match status" value="1"/>
</dbReference>
<dbReference type="Proteomes" id="UP000515947">
    <property type="component" value="Chromosome"/>
</dbReference>
<protein>
    <submittedName>
        <fullName evidence="4">AAA family ATPase</fullName>
    </submittedName>
</protein>
<dbReference type="EMBL" id="CP060713">
    <property type="protein sequence ID" value="QNN52669.1"/>
    <property type="molecule type" value="Genomic_DNA"/>
</dbReference>
<dbReference type="RefSeq" id="WP_187578511.1">
    <property type="nucleotide sequence ID" value="NZ_CP060713.1"/>
</dbReference>
<dbReference type="InterPro" id="IPR011990">
    <property type="entry name" value="TPR-like_helical_dom_sf"/>
</dbReference>
<name>A0A7G9RAP4_9ACTN</name>
<keyword evidence="2" id="KW-0067">ATP-binding</keyword>
<accession>A0A7G9RAP4</accession>
<feature type="domain" description="Orc1-like AAA ATPase" evidence="3">
    <location>
        <begin position="60"/>
        <end position="245"/>
    </location>
</feature>
<dbReference type="InterPro" id="IPR027417">
    <property type="entry name" value="P-loop_NTPase"/>
</dbReference>
<dbReference type="SUPFAM" id="SSF52540">
    <property type="entry name" value="P-loop containing nucleoside triphosphate hydrolases"/>
    <property type="match status" value="1"/>
</dbReference>
<dbReference type="Pfam" id="PF13191">
    <property type="entry name" value="AAA_16"/>
    <property type="match status" value="1"/>
</dbReference>
<evidence type="ECO:0000259" key="3">
    <source>
        <dbReference type="Pfam" id="PF13191"/>
    </source>
</evidence>
<dbReference type="Gene3D" id="1.25.40.10">
    <property type="entry name" value="Tetratricopeptide repeat domain"/>
    <property type="match status" value="2"/>
</dbReference>
<keyword evidence="1" id="KW-0547">Nucleotide-binding</keyword>
<dbReference type="InterPro" id="IPR041664">
    <property type="entry name" value="AAA_16"/>
</dbReference>
<evidence type="ECO:0000256" key="1">
    <source>
        <dbReference type="ARBA" id="ARBA00022741"/>
    </source>
</evidence>
<organism evidence="4 5">
    <name type="scientific">Nocardioides mesophilus</name>
    <dbReference type="NCBI Taxonomy" id="433659"/>
    <lineage>
        <taxon>Bacteria</taxon>
        <taxon>Bacillati</taxon>
        <taxon>Actinomycetota</taxon>
        <taxon>Actinomycetes</taxon>
        <taxon>Propionibacteriales</taxon>
        <taxon>Nocardioidaceae</taxon>
        <taxon>Nocardioides</taxon>
    </lineage>
</organism>
<dbReference type="GO" id="GO:0005737">
    <property type="term" value="C:cytoplasm"/>
    <property type="evidence" value="ECO:0007669"/>
    <property type="project" value="TreeGrafter"/>
</dbReference>
<dbReference type="GO" id="GO:0005524">
    <property type="term" value="F:ATP binding"/>
    <property type="evidence" value="ECO:0007669"/>
    <property type="project" value="UniProtKB-KW"/>
</dbReference>
<evidence type="ECO:0000313" key="5">
    <source>
        <dbReference type="Proteomes" id="UP000515947"/>
    </source>
</evidence>
<gene>
    <name evidence="4" type="ORF">H9L09_19860</name>
</gene>